<feature type="domain" description="SusD-like N-terminal" evidence="7">
    <location>
        <begin position="26"/>
        <end position="220"/>
    </location>
</feature>
<evidence type="ECO:0000256" key="4">
    <source>
        <dbReference type="ARBA" id="ARBA00023136"/>
    </source>
</evidence>
<dbReference type="InterPro" id="IPR012944">
    <property type="entry name" value="SusD_RagB_dom"/>
</dbReference>
<dbReference type="InterPro" id="IPR011990">
    <property type="entry name" value="TPR-like_helical_dom_sf"/>
</dbReference>
<dbReference type="Pfam" id="PF14322">
    <property type="entry name" value="SusD-like_3"/>
    <property type="match status" value="1"/>
</dbReference>
<proteinExistence type="inferred from homology"/>
<keyword evidence="5" id="KW-0998">Cell outer membrane</keyword>
<comment type="subcellular location">
    <subcellularLocation>
        <location evidence="1">Cell outer membrane</location>
    </subcellularLocation>
</comment>
<evidence type="ECO:0000313" key="9">
    <source>
        <dbReference type="Proteomes" id="UP001220610"/>
    </source>
</evidence>
<evidence type="ECO:0000256" key="1">
    <source>
        <dbReference type="ARBA" id="ARBA00004442"/>
    </source>
</evidence>
<dbReference type="Proteomes" id="UP001220610">
    <property type="component" value="Chromosome"/>
</dbReference>
<organism evidence="8 9">
    <name type="scientific">Candidatus Pseudobacter hemicellulosilyticus</name>
    <dbReference type="NCBI Taxonomy" id="3121375"/>
    <lineage>
        <taxon>Bacteria</taxon>
        <taxon>Pseudomonadati</taxon>
        <taxon>Bacteroidota</taxon>
        <taxon>Chitinophagia</taxon>
        <taxon>Chitinophagales</taxon>
        <taxon>Chitinophagaceae</taxon>
        <taxon>Pseudobacter</taxon>
    </lineage>
</organism>
<keyword evidence="4" id="KW-0472">Membrane</keyword>
<evidence type="ECO:0000313" key="8">
    <source>
        <dbReference type="EMBL" id="WEK33946.1"/>
    </source>
</evidence>
<dbReference type="PROSITE" id="PS51257">
    <property type="entry name" value="PROKAR_LIPOPROTEIN"/>
    <property type="match status" value="1"/>
</dbReference>
<reference evidence="8" key="1">
    <citation type="submission" date="2023-03" db="EMBL/GenBank/DDBJ databases">
        <title>Andean soil-derived lignocellulolytic bacterial consortium as a source of novel taxa and putative plastic-active enzymes.</title>
        <authorList>
            <person name="Diaz-Garcia L."/>
            <person name="Chuvochina M."/>
            <person name="Feuerriegel G."/>
            <person name="Bunk B."/>
            <person name="Sproer C."/>
            <person name="Streit W.R."/>
            <person name="Rodriguez L.M."/>
            <person name="Overmann J."/>
            <person name="Jimenez D.J."/>
        </authorList>
    </citation>
    <scope>NUCLEOTIDE SEQUENCE</scope>
    <source>
        <strain evidence="8">MAG 7</strain>
    </source>
</reference>
<sequence length="543" mass="61348">MKRTRIAVGRAVVLLGVLFVTGCVKLDVIPANKFTDETYWTSEDKANSVVGMAYRQMFSSDFFMNNELLSDNVYNGYGTTSEKVISLGLADASNPRFANEFRDCYAGIKTCHTFLENVDRVESMLQELRDKRKAEIRFIRASLYLELTTWYGDVPHFTQDIDLATSKTLLRKPQAEIMAWIHQELDAVAAVLPSNTEYAAADNGRITRGAAIALNARAYLFENNWPKVAEYCDKLINGTAYGTYSLFNNYEQLFWVRNEYNPEIILSLQYVPEVRTWGNLQDFAPMSGNARLSLAGPTQELVDCYLMKNGSKWTESDPAYANRDPRMGATIAYDGSTWTDRAGVQYPIVIHPDGTVPAGRRSDKYIGQGTIQTSTGYYYRKFCDPAASSYTGGGWESNLNIPLIRYADVLLMYAEAKNELNEMTSTVWNQTIRPLRVRAGFDNTAAAMDMPGGGQAALREVIRNERRVELALEGLRIFDIRRWQIAETVLTQPRRGAKFDKSSGSYDYIQLPAGTFSRNRDYLWAIPRAERLINPNLTQNPGY</sequence>
<evidence type="ECO:0000259" key="7">
    <source>
        <dbReference type="Pfam" id="PF14322"/>
    </source>
</evidence>
<evidence type="ECO:0000256" key="2">
    <source>
        <dbReference type="ARBA" id="ARBA00006275"/>
    </source>
</evidence>
<dbReference type="AlphaFoldDB" id="A0AAJ5WNH6"/>
<feature type="domain" description="RagB/SusD" evidence="6">
    <location>
        <begin position="294"/>
        <end position="543"/>
    </location>
</feature>
<dbReference type="InterPro" id="IPR033985">
    <property type="entry name" value="SusD-like_N"/>
</dbReference>
<accession>A0AAJ5WNH6</accession>
<gene>
    <name evidence="8" type="ORF">P0Y53_15765</name>
</gene>
<dbReference type="Pfam" id="PF07980">
    <property type="entry name" value="SusD_RagB"/>
    <property type="match status" value="1"/>
</dbReference>
<evidence type="ECO:0000259" key="6">
    <source>
        <dbReference type="Pfam" id="PF07980"/>
    </source>
</evidence>
<name>A0AAJ5WNH6_9BACT</name>
<protein>
    <submittedName>
        <fullName evidence="8">RagB/SusD family nutrient uptake outer membrane protein</fullName>
    </submittedName>
</protein>
<dbReference type="Gene3D" id="1.25.40.390">
    <property type="match status" value="1"/>
</dbReference>
<dbReference type="EMBL" id="CP119311">
    <property type="protein sequence ID" value="WEK33946.1"/>
    <property type="molecule type" value="Genomic_DNA"/>
</dbReference>
<evidence type="ECO:0000256" key="5">
    <source>
        <dbReference type="ARBA" id="ARBA00023237"/>
    </source>
</evidence>
<dbReference type="GO" id="GO:0009279">
    <property type="term" value="C:cell outer membrane"/>
    <property type="evidence" value="ECO:0007669"/>
    <property type="project" value="UniProtKB-SubCell"/>
</dbReference>
<dbReference type="SUPFAM" id="SSF48452">
    <property type="entry name" value="TPR-like"/>
    <property type="match status" value="1"/>
</dbReference>
<evidence type="ECO:0000256" key="3">
    <source>
        <dbReference type="ARBA" id="ARBA00022729"/>
    </source>
</evidence>
<comment type="similarity">
    <text evidence="2">Belongs to the SusD family.</text>
</comment>
<keyword evidence="3" id="KW-0732">Signal</keyword>